<sequence>MENTINTIEESGENTEAIALTQAIQIQDKINQHLKQLSLERLQVVADFVAYLADKESEEATQELEKIPGLLEKIKKNRETTSKANLVNWKAIRSDV</sequence>
<accession>A0A846H5A8</accession>
<reference evidence="1 2" key="1">
    <citation type="journal article" date="2015" name="Genome Announc.">
        <title>Draft Genome Sequence of Cyanobacterium Hassallia byssoidea Strain VB512170, Isolated from Monuments in India.</title>
        <authorList>
            <person name="Singh D."/>
            <person name="Chandrababunaidu M.M."/>
            <person name="Panda A."/>
            <person name="Sen D."/>
            <person name="Bhattacharyya S."/>
            <person name="Adhikary S.P."/>
            <person name="Tripathy S."/>
        </authorList>
    </citation>
    <scope>NUCLEOTIDE SEQUENCE [LARGE SCALE GENOMIC DNA]</scope>
    <source>
        <strain evidence="1 2">VB512170</strain>
    </source>
</reference>
<evidence type="ECO:0000313" key="2">
    <source>
        <dbReference type="Proteomes" id="UP000031549"/>
    </source>
</evidence>
<evidence type="ECO:0000313" key="1">
    <source>
        <dbReference type="EMBL" id="NEU72532.1"/>
    </source>
</evidence>
<keyword evidence="2" id="KW-1185">Reference proteome</keyword>
<gene>
    <name evidence="1" type="ORF">PI95_008085</name>
</gene>
<comment type="caution">
    <text evidence="1">The sequence shown here is derived from an EMBL/GenBank/DDBJ whole genome shotgun (WGS) entry which is preliminary data.</text>
</comment>
<dbReference type="EMBL" id="JTCM02000011">
    <property type="protein sequence ID" value="NEU72532.1"/>
    <property type="molecule type" value="Genomic_DNA"/>
</dbReference>
<name>A0A846H5A8_9CYAN</name>
<dbReference type="AlphaFoldDB" id="A0A846H5A8"/>
<dbReference type="Proteomes" id="UP000031549">
    <property type="component" value="Unassembled WGS sequence"/>
</dbReference>
<protein>
    <submittedName>
        <fullName evidence="1">Uncharacterized protein</fullName>
    </submittedName>
</protein>
<organism evidence="1 2">
    <name type="scientific">Hassallia byssoidea VB512170</name>
    <dbReference type="NCBI Taxonomy" id="1304833"/>
    <lineage>
        <taxon>Bacteria</taxon>
        <taxon>Bacillati</taxon>
        <taxon>Cyanobacteriota</taxon>
        <taxon>Cyanophyceae</taxon>
        <taxon>Nostocales</taxon>
        <taxon>Tolypothrichaceae</taxon>
        <taxon>Hassallia</taxon>
    </lineage>
</organism>
<proteinExistence type="predicted"/>